<dbReference type="GO" id="GO:0001868">
    <property type="term" value="P:regulation of complement activation, lectin pathway"/>
    <property type="evidence" value="ECO:0007669"/>
    <property type="project" value="UniProtKB-ARBA"/>
</dbReference>
<feature type="chain" id="PRO_5042914882" description="Fucolectin tachylectin-4 pentraxin-1 domain-containing protein" evidence="9">
    <location>
        <begin position="16"/>
        <end position="309"/>
    </location>
</feature>
<feature type="domain" description="Fucolectin tachylectin-4 pentraxin-1" evidence="10">
    <location>
        <begin position="99"/>
        <end position="263"/>
    </location>
</feature>
<dbReference type="SMART" id="SM00607">
    <property type="entry name" value="FTP"/>
    <property type="match status" value="1"/>
</dbReference>
<evidence type="ECO:0000256" key="5">
    <source>
        <dbReference type="ARBA" id="ARBA00022734"/>
    </source>
</evidence>
<dbReference type="InterPro" id="IPR051941">
    <property type="entry name" value="BG_Antigen-Binding_Lectin"/>
</dbReference>
<keyword evidence="9" id="KW-0732">Signal</keyword>
<organism evidence="11 12">
    <name type="scientific">Littorina saxatilis</name>
    <dbReference type="NCBI Taxonomy" id="31220"/>
    <lineage>
        <taxon>Eukaryota</taxon>
        <taxon>Metazoa</taxon>
        <taxon>Spiralia</taxon>
        <taxon>Lophotrochozoa</taxon>
        <taxon>Mollusca</taxon>
        <taxon>Gastropoda</taxon>
        <taxon>Caenogastropoda</taxon>
        <taxon>Littorinimorpha</taxon>
        <taxon>Littorinoidea</taxon>
        <taxon>Littorinidae</taxon>
        <taxon>Littorina</taxon>
    </lineage>
</organism>
<dbReference type="InterPro" id="IPR008979">
    <property type="entry name" value="Galactose-bd-like_sf"/>
</dbReference>
<comment type="similarity">
    <text evidence="2">Belongs to the fucolectin family.</text>
</comment>
<evidence type="ECO:0000256" key="8">
    <source>
        <dbReference type="SAM" id="MobiDB-lite"/>
    </source>
</evidence>
<dbReference type="EMBL" id="JBAMIC010000014">
    <property type="protein sequence ID" value="KAK7096247.1"/>
    <property type="molecule type" value="Genomic_DNA"/>
</dbReference>
<evidence type="ECO:0000256" key="9">
    <source>
        <dbReference type="SAM" id="SignalP"/>
    </source>
</evidence>
<dbReference type="Pfam" id="PF22633">
    <property type="entry name" value="F5_F8_type_C_2"/>
    <property type="match status" value="1"/>
</dbReference>
<dbReference type="GO" id="GO:0042806">
    <property type="term" value="F:fucose binding"/>
    <property type="evidence" value="ECO:0007669"/>
    <property type="project" value="UniProtKB-ARBA"/>
</dbReference>
<dbReference type="InterPro" id="IPR006585">
    <property type="entry name" value="FTP1"/>
</dbReference>
<dbReference type="AlphaFoldDB" id="A0AAN9AZR6"/>
<comment type="function">
    <text evidence="1">Acts as a defensive agent. Recognizes blood group fucosylated oligosaccharides including A, B, H and Lewis B-type antigens. Does not recognize Lewis A antigen and has low affinity for monovalent haptens.</text>
</comment>
<keyword evidence="6" id="KW-0106">Calcium</keyword>
<dbReference type="PANTHER" id="PTHR45713">
    <property type="entry name" value="FTP DOMAIN-CONTAINING PROTEIN"/>
    <property type="match status" value="1"/>
</dbReference>
<reference evidence="11 12" key="1">
    <citation type="submission" date="2024-02" db="EMBL/GenBank/DDBJ databases">
        <title>Chromosome-scale genome assembly of the rough periwinkle Littorina saxatilis.</title>
        <authorList>
            <person name="De Jode A."/>
            <person name="Faria R."/>
            <person name="Formenti G."/>
            <person name="Sims Y."/>
            <person name="Smith T.P."/>
            <person name="Tracey A."/>
            <person name="Wood J.M.D."/>
            <person name="Zagrodzka Z.B."/>
            <person name="Johannesson K."/>
            <person name="Butlin R.K."/>
            <person name="Leder E.H."/>
        </authorList>
    </citation>
    <scope>NUCLEOTIDE SEQUENCE [LARGE SCALE GENOMIC DNA]</scope>
    <source>
        <strain evidence="11">Snail1</strain>
        <tissue evidence="11">Muscle</tissue>
    </source>
</reference>
<feature type="region of interest" description="Disordered" evidence="8">
    <location>
        <begin position="17"/>
        <end position="66"/>
    </location>
</feature>
<dbReference type="Proteomes" id="UP001374579">
    <property type="component" value="Unassembled WGS sequence"/>
</dbReference>
<evidence type="ECO:0000313" key="12">
    <source>
        <dbReference type="Proteomes" id="UP001374579"/>
    </source>
</evidence>
<accession>A0AAN9AZR6</accession>
<feature type="compositionally biased region" description="Polar residues" evidence="8">
    <location>
        <begin position="36"/>
        <end position="55"/>
    </location>
</feature>
<evidence type="ECO:0000256" key="3">
    <source>
        <dbReference type="ARBA" id="ARBA00011233"/>
    </source>
</evidence>
<comment type="caution">
    <text evidence="11">The sequence shown here is derived from an EMBL/GenBank/DDBJ whole genome shotgun (WGS) entry which is preliminary data.</text>
</comment>
<protein>
    <recommendedName>
        <fullName evidence="10">Fucolectin tachylectin-4 pentraxin-1 domain-containing protein</fullName>
    </recommendedName>
</protein>
<dbReference type="SUPFAM" id="SSF49785">
    <property type="entry name" value="Galactose-binding domain-like"/>
    <property type="match status" value="1"/>
</dbReference>
<evidence type="ECO:0000256" key="1">
    <source>
        <dbReference type="ARBA" id="ARBA00002219"/>
    </source>
</evidence>
<feature type="compositionally biased region" description="Basic and acidic residues" evidence="8">
    <location>
        <begin position="17"/>
        <end position="33"/>
    </location>
</feature>
<dbReference type="GO" id="GO:0010185">
    <property type="term" value="P:regulation of cellular defense response"/>
    <property type="evidence" value="ECO:0007669"/>
    <property type="project" value="UniProtKB-ARBA"/>
</dbReference>
<keyword evidence="12" id="KW-1185">Reference proteome</keyword>
<keyword evidence="4" id="KW-0479">Metal-binding</keyword>
<comment type="subunit">
    <text evidence="3">Homotrimer.</text>
</comment>
<gene>
    <name evidence="11" type="ORF">V1264_005563</name>
</gene>
<name>A0AAN9AZR6_9CAEN</name>
<dbReference type="Gene3D" id="2.60.120.260">
    <property type="entry name" value="Galactose-binding domain-like"/>
    <property type="match status" value="1"/>
</dbReference>
<sequence length="309" mass="34874">MRLFLILICWVLTQQKDNETDQPPRDTGEDLRGMSKQANVKTTRDGQNGSSSTAVKDTVRGQLGKTTWAPHSGRVLKMLSDAENNPRRFRRQQLIPKGLTNVALYKPAWASSYYDIYNNPNSANDGNLETSLANCFNTAESDNNDWHWWRVDLLAIYDIFYVSVTNRGDCCQDRLRNFTVRVAYSMKQKYTPIQSDTVEKTCVRVGTLGLGATVRYKCQDAPILGRYVTLVMPKQREHGYGLDKPAPMHLCELQVLGRATSIYVPATQQPSTTKSIDEQQTLCKFLSLRCGTADAEHATTNDYAFTPIK</sequence>
<dbReference type="GO" id="GO:0046872">
    <property type="term" value="F:metal ion binding"/>
    <property type="evidence" value="ECO:0007669"/>
    <property type="project" value="UniProtKB-KW"/>
</dbReference>
<evidence type="ECO:0000313" key="11">
    <source>
        <dbReference type="EMBL" id="KAK7096247.1"/>
    </source>
</evidence>
<keyword evidence="7" id="KW-1015">Disulfide bond</keyword>
<evidence type="ECO:0000256" key="4">
    <source>
        <dbReference type="ARBA" id="ARBA00022723"/>
    </source>
</evidence>
<keyword evidence="5" id="KW-0430">Lectin</keyword>
<feature type="signal peptide" evidence="9">
    <location>
        <begin position="1"/>
        <end position="15"/>
    </location>
</feature>
<dbReference type="PANTHER" id="PTHR45713:SF6">
    <property type="entry name" value="F5_8 TYPE C DOMAIN-CONTAINING PROTEIN"/>
    <property type="match status" value="1"/>
</dbReference>
<proteinExistence type="inferred from homology"/>
<evidence type="ECO:0000256" key="2">
    <source>
        <dbReference type="ARBA" id="ARBA00010147"/>
    </source>
</evidence>
<evidence type="ECO:0000256" key="6">
    <source>
        <dbReference type="ARBA" id="ARBA00022837"/>
    </source>
</evidence>
<evidence type="ECO:0000256" key="7">
    <source>
        <dbReference type="ARBA" id="ARBA00023157"/>
    </source>
</evidence>
<evidence type="ECO:0000259" key="10">
    <source>
        <dbReference type="SMART" id="SM00607"/>
    </source>
</evidence>